<accession>A0A8J9UZQ6</accession>
<evidence type="ECO:0000313" key="2">
    <source>
        <dbReference type="EMBL" id="CAH0728737.1"/>
    </source>
</evidence>
<evidence type="ECO:0000313" key="3">
    <source>
        <dbReference type="Proteomes" id="UP000838878"/>
    </source>
</evidence>
<feature type="compositionally biased region" description="Basic and acidic residues" evidence="1">
    <location>
        <begin position="230"/>
        <end position="241"/>
    </location>
</feature>
<sequence>MDCCNYGEYRGPAHGQYGGAGASWDGYGYAPLPYAPYAHAYYPPHAHDPYMRYYRYDYPAHHMHHNDHAMPMDYGAYALKEARTRRALARRELRTHPAHLPLPHTPPLECGINGRGPGYCDPQMWSPYQMSMMSGGWSGPNAMNGSWASRNVCTREPMRYASDCRLMKGPMHPQNQLCAQDGRSTPYPTYDDSVYNGENGPKNVNASELPSRNLIPSEAVRSVREQMFTEQRRSPPEEKRPPVVPLPAFQQAFGSTEIGKFAEAFSRAEVAHDAEDSSDNFVFESFHEWDGPPELQWTSQTTSREIKCEENF</sequence>
<feature type="region of interest" description="Disordered" evidence="1">
    <location>
        <begin position="194"/>
        <end position="213"/>
    </location>
</feature>
<protein>
    <submittedName>
        <fullName evidence="2">Uncharacterized protein</fullName>
    </submittedName>
</protein>
<dbReference type="OrthoDB" id="7467148at2759"/>
<feature type="region of interest" description="Disordered" evidence="1">
    <location>
        <begin position="292"/>
        <end position="312"/>
    </location>
</feature>
<dbReference type="EMBL" id="OV170227">
    <property type="protein sequence ID" value="CAH0728737.1"/>
    <property type="molecule type" value="Genomic_DNA"/>
</dbReference>
<reference evidence="2" key="1">
    <citation type="submission" date="2021-12" db="EMBL/GenBank/DDBJ databases">
        <authorList>
            <person name="Martin H S."/>
        </authorList>
    </citation>
    <scope>NUCLEOTIDE SEQUENCE</scope>
</reference>
<dbReference type="AlphaFoldDB" id="A0A8J9UZQ6"/>
<proteinExistence type="predicted"/>
<gene>
    <name evidence="2" type="ORF">BINO364_LOCUS13918</name>
</gene>
<name>A0A8J9UZQ6_9NEOP</name>
<feature type="region of interest" description="Disordered" evidence="1">
    <location>
        <begin position="225"/>
        <end position="244"/>
    </location>
</feature>
<dbReference type="Proteomes" id="UP000838878">
    <property type="component" value="Chromosome 7"/>
</dbReference>
<organism evidence="2 3">
    <name type="scientific">Brenthis ino</name>
    <name type="common">lesser marbled fritillary</name>
    <dbReference type="NCBI Taxonomy" id="405034"/>
    <lineage>
        <taxon>Eukaryota</taxon>
        <taxon>Metazoa</taxon>
        <taxon>Ecdysozoa</taxon>
        <taxon>Arthropoda</taxon>
        <taxon>Hexapoda</taxon>
        <taxon>Insecta</taxon>
        <taxon>Pterygota</taxon>
        <taxon>Neoptera</taxon>
        <taxon>Endopterygota</taxon>
        <taxon>Lepidoptera</taxon>
        <taxon>Glossata</taxon>
        <taxon>Ditrysia</taxon>
        <taxon>Papilionoidea</taxon>
        <taxon>Nymphalidae</taxon>
        <taxon>Heliconiinae</taxon>
        <taxon>Argynnini</taxon>
        <taxon>Brenthis</taxon>
    </lineage>
</organism>
<feature type="non-terminal residue" evidence="2">
    <location>
        <position position="312"/>
    </location>
</feature>
<keyword evidence="3" id="KW-1185">Reference proteome</keyword>
<evidence type="ECO:0000256" key="1">
    <source>
        <dbReference type="SAM" id="MobiDB-lite"/>
    </source>
</evidence>